<dbReference type="AlphaFoldDB" id="A0A7S3HTX0"/>
<keyword evidence="1" id="KW-0812">Transmembrane</keyword>
<feature type="transmembrane region" description="Helical" evidence="1">
    <location>
        <begin position="91"/>
        <end position="109"/>
    </location>
</feature>
<proteinExistence type="predicted"/>
<keyword evidence="1" id="KW-0472">Membrane</keyword>
<evidence type="ECO:0000256" key="1">
    <source>
        <dbReference type="SAM" id="Phobius"/>
    </source>
</evidence>
<evidence type="ECO:0000313" key="2">
    <source>
        <dbReference type="EMBL" id="CAE0305015.1"/>
    </source>
</evidence>
<sequence length="110" mass="11361">MAGTPAKCVAMVAGCNVYDATSTNAAGKCKTCISATHFTGENMTCIDMNSKPALAKCLEYKGAEECGKCETTHDLKDKKCVLKVVTPVTPASANILSASIALFALVAALL</sequence>
<protein>
    <submittedName>
        <fullName evidence="2">Uncharacterized protein</fullName>
    </submittedName>
</protein>
<dbReference type="EMBL" id="HBID01000193">
    <property type="protein sequence ID" value="CAE0305015.1"/>
    <property type="molecule type" value="Transcribed_RNA"/>
</dbReference>
<keyword evidence="1" id="KW-1133">Transmembrane helix</keyword>
<reference evidence="2" key="1">
    <citation type="submission" date="2021-01" db="EMBL/GenBank/DDBJ databases">
        <authorList>
            <person name="Corre E."/>
            <person name="Pelletier E."/>
            <person name="Niang G."/>
            <person name="Scheremetjew M."/>
            <person name="Finn R."/>
            <person name="Kale V."/>
            <person name="Holt S."/>
            <person name="Cochrane G."/>
            <person name="Meng A."/>
            <person name="Brown T."/>
            <person name="Cohen L."/>
        </authorList>
    </citation>
    <scope>NUCLEOTIDE SEQUENCE</scope>
    <source>
        <strain evidence="2">AH6</strain>
    </source>
</reference>
<name>A0A7S3HTX0_9CILI</name>
<gene>
    <name evidence="2" type="ORF">AHAE1018_LOCUS4</name>
</gene>
<accession>A0A7S3HTX0</accession>
<organism evidence="2">
    <name type="scientific">Anophryoides haemophila</name>
    <dbReference type="NCBI Taxonomy" id="46462"/>
    <lineage>
        <taxon>Eukaryota</taxon>
        <taxon>Sar</taxon>
        <taxon>Alveolata</taxon>
        <taxon>Ciliophora</taxon>
        <taxon>Intramacronucleata</taxon>
        <taxon>Oligohymenophorea</taxon>
        <taxon>Scuticociliatia</taxon>
        <taxon>Philasterida</taxon>
        <taxon>Glauconematidae</taxon>
        <taxon>Anophryoides</taxon>
    </lineage>
</organism>